<keyword evidence="7" id="KW-0998">Cell outer membrane</keyword>
<evidence type="ECO:0000256" key="1">
    <source>
        <dbReference type="ARBA" id="ARBA00004442"/>
    </source>
</evidence>
<protein>
    <submittedName>
        <fullName evidence="11">TolC family protein</fullName>
    </submittedName>
</protein>
<evidence type="ECO:0000256" key="2">
    <source>
        <dbReference type="ARBA" id="ARBA00007613"/>
    </source>
</evidence>
<keyword evidence="5" id="KW-0812">Transmembrane</keyword>
<dbReference type="InterPro" id="IPR003423">
    <property type="entry name" value="OMP_efflux"/>
</dbReference>
<keyword evidence="12" id="KW-1185">Reference proteome</keyword>
<feature type="coiled-coil region" evidence="8">
    <location>
        <begin position="231"/>
        <end position="265"/>
    </location>
</feature>
<feature type="signal peptide" evidence="10">
    <location>
        <begin position="1"/>
        <end position="21"/>
    </location>
</feature>
<accession>A0A6M2BRN5</accession>
<proteinExistence type="inferred from homology"/>
<evidence type="ECO:0000256" key="5">
    <source>
        <dbReference type="ARBA" id="ARBA00022692"/>
    </source>
</evidence>
<dbReference type="GO" id="GO:1990281">
    <property type="term" value="C:efflux pump complex"/>
    <property type="evidence" value="ECO:0007669"/>
    <property type="project" value="TreeGrafter"/>
</dbReference>
<name>A0A6M2BRN5_9GAMM</name>
<dbReference type="PANTHER" id="PTHR30026:SF21">
    <property type="entry name" value="SLR1270 PROTEIN"/>
    <property type="match status" value="1"/>
</dbReference>
<dbReference type="Proteomes" id="UP000472676">
    <property type="component" value="Unassembled WGS sequence"/>
</dbReference>
<evidence type="ECO:0000256" key="7">
    <source>
        <dbReference type="ARBA" id="ARBA00023237"/>
    </source>
</evidence>
<feature type="chain" id="PRO_5026659663" evidence="10">
    <location>
        <begin position="22"/>
        <end position="476"/>
    </location>
</feature>
<organism evidence="11 12">
    <name type="scientific">Solimonas terrae</name>
    <dbReference type="NCBI Taxonomy" id="1396819"/>
    <lineage>
        <taxon>Bacteria</taxon>
        <taxon>Pseudomonadati</taxon>
        <taxon>Pseudomonadota</taxon>
        <taxon>Gammaproteobacteria</taxon>
        <taxon>Nevskiales</taxon>
        <taxon>Nevskiaceae</taxon>
        <taxon>Solimonas</taxon>
    </lineage>
</organism>
<dbReference type="GO" id="GO:0009279">
    <property type="term" value="C:cell outer membrane"/>
    <property type="evidence" value="ECO:0007669"/>
    <property type="project" value="UniProtKB-SubCell"/>
</dbReference>
<evidence type="ECO:0000256" key="6">
    <source>
        <dbReference type="ARBA" id="ARBA00023136"/>
    </source>
</evidence>
<keyword evidence="4" id="KW-1134">Transmembrane beta strand</keyword>
<evidence type="ECO:0000256" key="4">
    <source>
        <dbReference type="ARBA" id="ARBA00022452"/>
    </source>
</evidence>
<sequence>MKRYPLPLLMMMLCVSPLAPAQLQAPPDHAVVVAVGGPGDDVVLQSYLDQALRANPALAARAASVRASDADVDAARAQEWPELSLNARYTRSDGGRTIDIPTGDLLNPVYDTLNQMLEAQGQAPQFPNISNQSIAFLRAHEQETKLSLTAPLFAPQVWANVDAKRALAGASRAEREAYARTLVRELKRAYYAAVESNAAAGILEASEQLLAENVRVSQSLVDAGKATRDRVLRADAEHLNAEQQLDAARAQTAQAKRLLNMLRAQPLDAPLQLPTPESLSLPQRRAVPTHSRPELRQVERSLVAARAGERAARDASLPTLGIAADYGVQGEDYRFDSGSDFDTVSLVLRWQLWDAGSRSAQRAQARAQTAELQARHDDLLQQLELARRAADEDLATALRAVATGQARVAAAEEGFRIAERKRDAAALSQIEFLDAERNLREARLSLAIARCDAFDRAAELELANASYALPDDLTAP</sequence>
<gene>
    <name evidence="11" type="ORF">G7Y85_10290</name>
</gene>
<keyword evidence="10" id="KW-0732">Signal</keyword>
<dbReference type="InterPro" id="IPR051906">
    <property type="entry name" value="TolC-like"/>
</dbReference>
<comment type="subcellular location">
    <subcellularLocation>
        <location evidence="1">Cell outer membrane</location>
    </subcellularLocation>
</comment>
<dbReference type="AlphaFoldDB" id="A0A6M2BRN5"/>
<keyword evidence="6" id="KW-0472">Membrane</keyword>
<comment type="caution">
    <text evidence="11">The sequence shown here is derived from an EMBL/GenBank/DDBJ whole genome shotgun (WGS) entry which is preliminary data.</text>
</comment>
<evidence type="ECO:0000313" key="12">
    <source>
        <dbReference type="Proteomes" id="UP000472676"/>
    </source>
</evidence>
<evidence type="ECO:0000256" key="3">
    <source>
        <dbReference type="ARBA" id="ARBA00022448"/>
    </source>
</evidence>
<evidence type="ECO:0000256" key="8">
    <source>
        <dbReference type="SAM" id="Coils"/>
    </source>
</evidence>
<dbReference type="Pfam" id="PF02321">
    <property type="entry name" value="OEP"/>
    <property type="match status" value="2"/>
</dbReference>
<keyword evidence="3" id="KW-0813">Transport</keyword>
<keyword evidence="8" id="KW-0175">Coiled coil</keyword>
<dbReference type="EMBL" id="JAAMOW010000004">
    <property type="protein sequence ID" value="NGY05158.1"/>
    <property type="molecule type" value="Genomic_DNA"/>
</dbReference>
<dbReference type="RefSeq" id="WP_166255918.1">
    <property type="nucleotide sequence ID" value="NZ_JAAMOW010000004.1"/>
</dbReference>
<dbReference type="SUPFAM" id="SSF56954">
    <property type="entry name" value="Outer membrane efflux proteins (OEP)"/>
    <property type="match status" value="1"/>
</dbReference>
<dbReference type="GO" id="GO:0015288">
    <property type="term" value="F:porin activity"/>
    <property type="evidence" value="ECO:0007669"/>
    <property type="project" value="TreeGrafter"/>
</dbReference>
<feature type="coiled-coil region" evidence="8">
    <location>
        <begin position="362"/>
        <end position="400"/>
    </location>
</feature>
<dbReference type="PANTHER" id="PTHR30026">
    <property type="entry name" value="OUTER MEMBRANE PROTEIN TOLC"/>
    <property type="match status" value="1"/>
</dbReference>
<comment type="similarity">
    <text evidence="2">Belongs to the outer membrane factor (OMF) (TC 1.B.17) family.</text>
</comment>
<evidence type="ECO:0000313" key="11">
    <source>
        <dbReference type="EMBL" id="NGY05158.1"/>
    </source>
</evidence>
<reference evidence="11 12" key="1">
    <citation type="journal article" date="2014" name="Int. J. Syst. Evol. Microbiol.">
        <title>Solimonas terrae sp. nov., isolated from soil.</title>
        <authorList>
            <person name="Kim S.J."/>
            <person name="Moon J.Y."/>
            <person name="Weon H.Y."/>
            <person name="Ahn J.H."/>
            <person name="Chen W.M."/>
            <person name="Kwon S.W."/>
        </authorList>
    </citation>
    <scope>NUCLEOTIDE SEQUENCE [LARGE SCALE GENOMIC DNA]</scope>
    <source>
        <strain evidence="11 12">KIS83-12</strain>
    </source>
</reference>
<dbReference type="GO" id="GO:0015562">
    <property type="term" value="F:efflux transmembrane transporter activity"/>
    <property type="evidence" value="ECO:0007669"/>
    <property type="project" value="InterPro"/>
</dbReference>
<evidence type="ECO:0000256" key="10">
    <source>
        <dbReference type="SAM" id="SignalP"/>
    </source>
</evidence>
<feature type="region of interest" description="Disordered" evidence="9">
    <location>
        <begin position="273"/>
        <end position="292"/>
    </location>
</feature>
<dbReference type="Gene3D" id="1.20.1600.10">
    <property type="entry name" value="Outer membrane efflux proteins (OEP)"/>
    <property type="match status" value="1"/>
</dbReference>
<evidence type="ECO:0000256" key="9">
    <source>
        <dbReference type="SAM" id="MobiDB-lite"/>
    </source>
</evidence>